<protein>
    <recommendedName>
        <fullName evidence="4">DUF4374 domain-containing protein</fullName>
    </recommendedName>
</protein>
<sequence>MNKILKSLAFVAVAGLALSACTDPEESFDVSVPSESFHVAGNYAFTELDPIKLSVPLEGNPSKVTFMANGEEMEMVVADGLATYTGTYGDFGLANESGKNKLSIDFRCYQPDGSYIVKHSGFSLVDANSIEIDALVYNEETYEAFVSMAPVVSSAEAADIKIEVALNSGDYVELDQDEIETVTDKDSGDFLGYKISNEGVNIGMIGDTLKVMFTSSNEFGSNTVMNYGIVSKWTFSGNAANTFTSATPYYDLVSSKVVAPGSDFDVMYTANGIEAGDDTKLVVLADGFDVNNRYEVQGLDFAAGVDKIDFDAPGAVFAYRTMRVVEEEDEDGNKMDVTYYYYGTASIDNYVLSTGVDHTFDLSYLKHMDGVKAPAL</sequence>
<gene>
    <name evidence="2" type="ORF">PEDI_05330</name>
</gene>
<evidence type="ECO:0000313" key="3">
    <source>
        <dbReference type="Proteomes" id="UP001310022"/>
    </source>
</evidence>
<name>A0AAN5AK02_9BACT</name>
<keyword evidence="3" id="KW-1185">Reference proteome</keyword>
<dbReference type="RefSeq" id="WP_338235875.1">
    <property type="nucleotide sequence ID" value="NZ_BQKE01000001.1"/>
</dbReference>
<dbReference type="PROSITE" id="PS51257">
    <property type="entry name" value="PROKAR_LIPOPROTEIN"/>
    <property type="match status" value="1"/>
</dbReference>
<feature type="signal peptide" evidence="1">
    <location>
        <begin position="1"/>
        <end position="22"/>
    </location>
</feature>
<organism evidence="2 3">
    <name type="scientific">Persicobacter diffluens</name>
    <dbReference type="NCBI Taxonomy" id="981"/>
    <lineage>
        <taxon>Bacteria</taxon>
        <taxon>Pseudomonadati</taxon>
        <taxon>Bacteroidota</taxon>
        <taxon>Cytophagia</taxon>
        <taxon>Cytophagales</taxon>
        <taxon>Persicobacteraceae</taxon>
        <taxon>Persicobacter</taxon>
    </lineage>
</organism>
<dbReference type="AlphaFoldDB" id="A0AAN5AK02"/>
<evidence type="ECO:0000313" key="2">
    <source>
        <dbReference type="EMBL" id="GJM59981.1"/>
    </source>
</evidence>
<dbReference type="Proteomes" id="UP001310022">
    <property type="component" value="Unassembled WGS sequence"/>
</dbReference>
<dbReference type="EMBL" id="BQKE01000001">
    <property type="protein sequence ID" value="GJM59981.1"/>
    <property type="molecule type" value="Genomic_DNA"/>
</dbReference>
<comment type="caution">
    <text evidence="2">The sequence shown here is derived from an EMBL/GenBank/DDBJ whole genome shotgun (WGS) entry which is preliminary data.</text>
</comment>
<accession>A0AAN5AK02</accession>
<evidence type="ECO:0000256" key="1">
    <source>
        <dbReference type="SAM" id="SignalP"/>
    </source>
</evidence>
<feature type="chain" id="PRO_5042956860" description="DUF4374 domain-containing protein" evidence="1">
    <location>
        <begin position="23"/>
        <end position="376"/>
    </location>
</feature>
<keyword evidence="1" id="KW-0732">Signal</keyword>
<evidence type="ECO:0008006" key="4">
    <source>
        <dbReference type="Google" id="ProtNLM"/>
    </source>
</evidence>
<proteinExistence type="predicted"/>
<reference evidence="2 3" key="1">
    <citation type="submission" date="2021-12" db="EMBL/GenBank/DDBJ databases">
        <title>Genome sequencing of bacteria with rrn-lacking chromosome and rrn-plasmid.</title>
        <authorList>
            <person name="Anda M."/>
            <person name="Iwasaki W."/>
        </authorList>
    </citation>
    <scope>NUCLEOTIDE SEQUENCE [LARGE SCALE GENOMIC DNA]</scope>
    <source>
        <strain evidence="2 3">NBRC 15940</strain>
    </source>
</reference>